<gene>
    <name evidence="2" type="ORF">Vspart_03200</name>
</gene>
<evidence type="ECO:0000313" key="2">
    <source>
        <dbReference type="EMBL" id="QMV15834.1"/>
    </source>
</evidence>
<evidence type="ECO:0000313" key="3">
    <source>
        <dbReference type="Proteomes" id="UP000515264"/>
    </source>
</evidence>
<feature type="signal peptide" evidence="1">
    <location>
        <begin position="1"/>
        <end position="18"/>
    </location>
</feature>
<dbReference type="Proteomes" id="UP000515264">
    <property type="component" value="Chromosome 1"/>
</dbReference>
<evidence type="ECO:0000256" key="1">
    <source>
        <dbReference type="SAM" id="SignalP"/>
    </source>
</evidence>
<protein>
    <submittedName>
        <fullName evidence="2">Uncharacterized protein</fullName>
    </submittedName>
</protein>
<name>A0ABX6R320_9VIBR</name>
<reference evidence="2 3" key="1">
    <citation type="journal article" date="2020" name="J. Nat. Prod.">
        <title>Genomics-Metabolomics Profiling Disclosed Marine Vibrio spartinae 3.6 as a Producer of a New Branched Side Chain Prodigiosin.</title>
        <authorList>
            <person name="Vitale G.A."/>
            <person name="Sciarretta M."/>
            <person name="Palma Esposito F."/>
            <person name="January G.G."/>
            <person name="Giaccio M."/>
            <person name="Bunk B."/>
            <person name="Sproer C."/>
            <person name="Bajerski F."/>
            <person name="Power D."/>
            <person name="Festa C."/>
            <person name="Monti M.C."/>
            <person name="D'Auria M.V."/>
            <person name="de Pascale D."/>
        </authorList>
    </citation>
    <scope>NUCLEOTIDE SEQUENCE [LARGE SCALE GENOMIC DNA]</scope>
    <source>
        <strain evidence="2 3">3.6</strain>
    </source>
</reference>
<feature type="chain" id="PRO_5047112815" evidence="1">
    <location>
        <begin position="19"/>
        <end position="104"/>
    </location>
</feature>
<keyword evidence="3" id="KW-1185">Reference proteome</keyword>
<proteinExistence type="predicted"/>
<dbReference type="RefSeq" id="WP_182287856.1">
    <property type="nucleotide sequence ID" value="NZ_CP046268.1"/>
</dbReference>
<keyword evidence="1" id="KW-0732">Signal</keyword>
<sequence length="104" mass="11317">MKKLIWLVILSISGSVYADANLPPQTISRIETGWGSEGVYLSFAENNKVEGCTNSRVLFERDDPMLKSILSIALSAFHTGKKVQVRVSGCLNANHKGIAIAVIK</sequence>
<dbReference type="EMBL" id="CP046268">
    <property type="protein sequence ID" value="QMV15834.1"/>
    <property type="molecule type" value="Genomic_DNA"/>
</dbReference>
<accession>A0ABX6R320</accession>
<organism evidence="2 3">
    <name type="scientific">Vibrio spartinae</name>
    <dbReference type="NCBI Taxonomy" id="1918945"/>
    <lineage>
        <taxon>Bacteria</taxon>
        <taxon>Pseudomonadati</taxon>
        <taxon>Pseudomonadota</taxon>
        <taxon>Gammaproteobacteria</taxon>
        <taxon>Vibrionales</taxon>
        <taxon>Vibrionaceae</taxon>
        <taxon>Vibrio</taxon>
    </lineage>
</organism>